<reference evidence="6 7" key="1">
    <citation type="submission" date="2017-02" db="EMBL/GenBank/DDBJ databases">
        <title>Pseudoalteromonas ulvae TC14 Genome.</title>
        <authorList>
            <person name="Molmeret M."/>
        </authorList>
    </citation>
    <scope>NUCLEOTIDE SEQUENCE [LARGE SCALE GENOMIC DNA]</scope>
    <source>
        <strain evidence="6">TC14</strain>
    </source>
</reference>
<dbReference type="OrthoDB" id="5293604at2"/>
<sequence>MAKKGKKIPEEEIIYISKSELKREAQEMHDLAAKICKLNKKQREKLPLNEDLKEALVLADKLNTKTEAFRRHLNYVGKQLRLAENSDEIQKVLNAILDVGKESTVLFHKLERTRDQVIDQGDKKINELLVDYDSLDRQKLRQLVRQAKKEQELGKPAKGYRELFQYLKEYILD</sequence>
<dbReference type="Gene3D" id="1.10.60.30">
    <property type="entry name" value="PSPTO4464-like domains"/>
    <property type="match status" value="2"/>
</dbReference>
<comment type="caution">
    <text evidence="6">The sequence shown here is derived from an EMBL/GenBank/DDBJ whole genome shotgun (WGS) entry which is preliminary data.</text>
</comment>
<comment type="similarity">
    <text evidence="5">Belongs to the DarP family.</text>
</comment>
<dbReference type="NCBIfam" id="NF003593">
    <property type="entry name" value="PRK05255.1-1"/>
    <property type="match status" value="1"/>
</dbReference>
<dbReference type="HAMAP" id="MF_00765">
    <property type="entry name" value="DarP"/>
    <property type="match status" value="1"/>
</dbReference>
<evidence type="ECO:0000256" key="3">
    <source>
        <dbReference type="ARBA" id="ARBA00022730"/>
    </source>
</evidence>
<comment type="function">
    <text evidence="5">Member of a network of 50S ribosomal subunit biogenesis factors which assembles along the 30S-50S interface, preventing incorrect 23S rRNA structures from forming. Promotes peptidyl transferase center (PTC) maturation.</text>
</comment>
<evidence type="ECO:0000256" key="4">
    <source>
        <dbReference type="ARBA" id="ARBA00022884"/>
    </source>
</evidence>
<dbReference type="EMBL" id="MWPV01000003">
    <property type="protein sequence ID" value="OUL57532.1"/>
    <property type="molecule type" value="Genomic_DNA"/>
</dbReference>
<proteinExistence type="inferred from homology"/>
<dbReference type="InterPro" id="IPR006839">
    <property type="entry name" value="DarP"/>
</dbReference>
<dbReference type="GO" id="GO:0019843">
    <property type="term" value="F:rRNA binding"/>
    <property type="evidence" value="ECO:0007669"/>
    <property type="project" value="UniProtKB-UniRule"/>
</dbReference>
<evidence type="ECO:0000313" key="7">
    <source>
        <dbReference type="Proteomes" id="UP000194841"/>
    </source>
</evidence>
<keyword evidence="2 5" id="KW-0690">Ribosome biogenesis</keyword>
<gene>
    <name evidence="5" type="primary">darP</name>
    <name evidence="6" type="ORF">B1199_10710</name>
</gene>
<comment type="subcellular location">
    <subcellularLocation>
        <location evidence="5">Cytoplasm</location>
    </subcellularLocation>
    <text evidence="5">Associates with late stage pre-50S ribosomal subunits.</text>
</comment>
<evidence type="ECO:0000256" key="1">
    <source>
        <dbReference type="ARBA" id="ARBA00022490"/>
    </source>
</evidence>
<evidence type="ECO:0000256" key="5">
    <source>
        <dbReference type="HAMAP-Rule" id="MF_00765"/>
    </source>
</evidence>
<dbReference type="Pfam" id="PF04751">
    <property type="entry name" value="DarP"/>
    <property type="match status" value="1"/>
</dbReference>
<dbReference type="PANTHER" id="PTHR38101:SF1">
    <property type="entry name" value="UPF0307 PROTEIN YJGA"/>
    <property type="match status" value="1"/>
</dbReference>
<dbReference type="InterPro" id="IPR023153">
    <property type="entry name" value="DarP_sf"/>
</dbReference>
<protein>
    <recommendedName>
        <fullName evidence="5">Dual-action ribosomal maturation protein DarP</fullName>
    </recommendedName>
    <alternativeName>
        <fullName evidence="5">Large ribosomal subunit assembly factor DarP</fullName>
    </alternativeName>
</protein>
<organism evidence="6 7">
    <name type="scientific">Pseudoalteromonas ulvae</name>
    <dbReference type="NCBI Taxonomy" id="107327"/>
    <lineage>
        <taxon>Bacteria</taxon>
        <taxon>Pseudomonadati</taxon>
        <taxon>Pseudomonadota</taxon>
        <taxon>Gammaproteobacteria</taxon>
        <taxon>Alteromonadales</taxon>
        <taxon>Pseudoalteromonadaceae</taxon>
        <taxon>Pseudoalteromonas</taxon>
    </lineage>
</organism>
<dbReference type="GO" id="GO:0043022">
    <property type="term" value="F:ribosome binding"/>
    <property type="evidence" value="ECO:0007669"/>
    <property type="project" value="UniProtKB-UniRule"/>
</dbReference>
<dbReference type="Proteomes" id="UP000194841">
    <property type="component" value="Unassembled WGS sequence"/>
</dbReference>
<name>A0A244CPK0_PSEDV</name>
<dbReference type="SUPFAM" id="SSF158710">
    <property type="entry name" value="PSPTO4464-like"/>
    <property type="match status" value="1"/>
</dbReference>
<keyword evidence="3 5" id="KW-0699">rRNA-binding</keyword>
<evidence type="ECO:0000313" key="6">
    <source>
        <dbReference type="EMBL" id="OUL57532.1"/>
    </source>
</evidence>
<keyword evidence="4 5" id="KW-0694">RNA-binding</keyword>
<evidence type="ECO:0000256" key="2">
    <source>
        <dbReference type="ARBA" id="ARBA00022517"/>
    </source>
</evidence>
<dbReference type="PANTHER" id="PTHR38101">
    <property type="entry name" value="UPF0307 PROTEIN YJGA"/>
    <property type="match status" value="1"/>
</dbReference>
<dbReference type="GO" id="GO:0005829">
    <property type="term" value="C:cytosol"/>
    <property type="evidence" value="ECO:0007669"/>
    <property type="project" value="TreeGrafter"/>
</dbReference>
<dbReference type="CDD" id="cd16331">
    <property type="entry name" value="YjgA-like"/>
    <property type="match status" value="1"/>
</dbReference>
<dbReference type="AlphaFoldDB" id="A0A244CPK0"/>
<dbReference type="GO" id="GO:1902626">
    <property type="term" value="P:assembly of large subunit precursor of preribosome"/>
    <property type="evidence" value="ECO:0007669"/>
    <property type="project" value="UniProtKB-UniRule"/>
</dbReference>
<keyword evidence="1 5" id="KW-0963">Cytoplasm</keyword>
<keyword evidence="7" id="KW-1185">Reference proteome</keyword>
<dbReference type="PIRSF" id="PIRSF016183">
    <property type="entry name" value="UCP016183"/>
    <property type="match status" value="1"/>
</dbReference>
<accession>A0A244CPK0</accession>